<dbReference type="InterPro" id="IPR018060">
    <property type="entry name" value="HTH_AraC"/>
</dbReference>
<keyword evidence="3" id="KW-0010">Activator</keyword>
<dbReference type="InterPro" id="IPR050204">
    <property type="entry name" value="AraC_XylS_family_regulators"/>
</dbReference>
<evidence type="ECO:0000313" key="6">
    <source>
        <dbReference type="EMBL" id="GGL06414.1"/>
    </source>
</evidence>
<dbReference type="PROSITE" id="PS00041">
    <property type="entry name" value="HTH_ARAC_FAMILY_1"/>
    <property type="match status" value="1"/>
</dbReference>
<evidence type="ECO:0000256" key="3">
    <source>
        <dbReference type="ARBA" id="ARBA00023159"/>
    </source>
</evidence>
<evidence type="ECO:0000256" key="2">
    <source>
        <dbReference type="ARBA" id="ARBA00023125"/>
    </source>
</evidence>
<dbReference type="InterPro" id="IPR003313">
    <property type="entry name" value="AraC-bd"/>
</dbReference>
<keyword evidence="1" id="KW-0805">Transcription regulation</keyword>
<dbReference type="SUPFAM" id="SSF46689">
    <property type="entry name" value="Homeodomain-like"/>
    <property type="match status" value="2"/>
</dbReference>
<dbReference type="Pfam" id="PF02311">
    <property type="entry name" value="AraC_binding"/>
    <property type="match status" value="1"/>
</dbReference>
<dbReference type="PROSITE" id="PS01124">
    <property type="entry name" value="HTH_ARAC_FAMILY_2"/>
    <property type="match status" value="1"/>
</dbReference>
<name>A0ABQ2FKZ4_9DEIO</name>
<dbReference type="RefSeq" id="WP_189069474.1">
    <property type="nucleotide sequence ID" value="NZ_BMPE01000007.1"/>
</dbReference>
<dbReference type="InterPro" id="IPR018062">
    <property type="entry name" value="HTH_AraC-typ_CS"/>
</dbReference>
<dbReference type="InterPro" id="IPR037923">
    <property type="entry name" value="HTH-like"/>
</dbReference>
<dbReference type="EMBL" id="BMPE01000007">
    <property type="protein sequence ID" value="GGL06414.1"/>
    <property type="molecule type" value="Genomic_DNA"/>
</dbReference>
<evidence type="ECO:0000256" key="1">
    <source>
        <dbReference type="ARBA" id="ARBA00023015"/>
    </source>
</evidence>
<keyword evidence="4" id="KW-0804">Transcription</keyword>
<dbReference type="InterPro" id="IPR014710">
    <property type="entry name" value="RmlC-like_jellyroll"/>
</dbReference>
<dbReference type="PANTHER" id="PTHR46796">
    <property type="entry name" value="HTH-TYPE TRANSCRIPTIONAL ACTIVATOR RHAS-RELATED"/>
    <property type="match status" value="1"/>
</dbReference>
<protein>
    <submittedName>
        <fullName evidence="6">Transcriptional regulator</fullName>
    </submittedName>
</protein>
<comment type="caution">
    <text evidence="6">The sequence shown here is derived from an EMBL/GenBank/DDBJ whole genome shotgun (WGS) entry which is preliminary data.</text>
</comment>
<dbReference type="Gene3D" id="2.60.120.10">
    <property type="entry name" value="Jelly Rolls"/>
    <property type="match status" value="1"/>
</dbReference>
<dbReference type="SUPFAM" id="SSF51215">
    <property type="entry name" value="Regulatory protein AraC"/>
    <property type="match status" value="1"/>
</dbReference>
<keyword evidence="7" id="KW-1185">Reference proteome</keyword>
<dbReference type="SMART" id="SM00342">
    <property type="entry name" value="HTH_ARAC"/>
    <property type="match status" value="1"/>
</dbReference>
<keyword evidence="2" id="KW-0238">DNA-binding</keyword>
<dbReference type="PANTHER" id="PTHR46796:SF2">
    <property type="entry name" value="TRANSCRIPTIONAL REGULATORY PROTEIN"/>
    <property type="match status" value="1"/>
</dbReference>
<gene>
    <name evidence="6" type="ORF">GCM10010844_26480</name>
</gene>
<dbReference type="Gene3D" id="1.10.10.60">
    <property type="entry name" value="Homeodomain-like"/>
    <property type="match status" value="2"/>
</dbReference>
<dbReference type="Proteomes" id="UP000604341">
    <property type="component" value="Unassembled WGS sequence"/>
</dbReference>
<reference evidence="7" key="1">
    <citation type="journal article" date="2019" name="Int. J. Syst. Evol. Microbiol.">
        <title>The Global Catalogue of Microorganisms (GCM) 10K type strain sequencing project: providing services to taxonomists for standard genome sequencing and annotation.</title>
        <authorList>
            <consortium name="The Broad Institute Genomics Platform"/>
            <consortium name="The Broad Institute Genome Sequencing Center for Infectious Disease"/>
            <person name="Wu L."/>
            <person name="Ma J."/>
        </authorList>
    </citation>
    <scope>NUCLEOTIDE SEQUENCE [LARGE SCALE GENOMIC DNA]</scope>
    <source>
        <strain evidence="7">JCM 19173</strain>
    </source>
</reference>
<proteinExistence type="predicted"/>
<evidence type="ECO:0000313" key="7">
    <source>
        <dbReference type="Proteomes" id="UP000604341"/>
    </source>
</evidence>
<dbReference type="InterPro" id="IPR009057">
    <property type="entry name" value="Homeodomain-like_sf"/>
</dbReference>
<sequence>MKPPAAWTEPARLDLSPGERAVFRRPPDLPGVETLTARYVTHSFLPHAHEGVAVAVLLNGAERYRYRGGEQTVGAGEVAIVAPGEVHTGSALDAGGWAYRVAYVHPDWLGGAAGFREAVVRDPVLAGAWQAAHAALASAEASALAREALVREAVEVLLVRWGDAAPAHQAAVDHAGVREVQAFLDAHPDTTLNLSALAGRVGLSASHLSRSFRSVVGVPPHAYLLGVRAQAARPLLLRGIPIGEAALAVGFADQAHLTRVFTRVFGVTPGAFVRGAGSFKTAGRAVR</sequence>
<dbReference type="Pfam" id="PF12833">
    <property type="entry name" value="HTH_18"/>
    <property type="match status" value="1"/>
</dbReference>
<evidence type="ECO:0000259" key="5">
    <source>
        <dbReference type="PROSITE" id="PS01124"/>
    </source>
</evidence>
<organism evidence="6 7">
    <name type="scientific">Deinococcus radiotolerans</name>
    <dbReference type="NCBI Taxonomy" id="1309407"/>
    <lineage>
        <taxon>Bacteria</taxon>
        <taxon>Thermotogati</taxon>
        <taxon>Deinococcota</taxon>
        <taxon>Deinococci</taxon>
        <taxon>Deinococcales</taxon>
        <taxon>Deinococcaceae</taxon>
        <taxon>Deinococcus</taxon>
    </lineage>
</organism>
<accession>A0ABQ2FKZ4</accession>
<feature type="domain" description="HTH araC/xylS-type" evidence="5">
    <location>
        <begin position="178"/>
        <end position="275"/>
    </location>
</feature>
<evidence type="ECO:0000256" key="4">
    <source>
        <dbReference type="ARBA" id="ARBA00023163"/>
    </source>
</evidence>